<evidence type="ECO:0000313" key="4">
    <source>
        <dbReference type="Proteomes" id="UP000192660"/>
    </source>
</evidence>
<protein>
    <recommendedName>
        <fullName evidence="5">Plastocyanin</fullName>
    </recommendedName>
</protein>
<proteinExistence type="predicted"/>
<dbReference type="PROSITE" id="PS00079">
    <property type="entry name" value="MULTICOPPER_OXIDASE1"/>
    <property type="match status" value="1"/>
</dbReference>
<keyword evidence="4" id="KW-1185">Reference proteome</keyword>
<dbReference type="AlphaFoldDB" id="A0A1W1W749"/>
<dbReference type="InterPro" id="IPR008972">
    <property type="entry name" value="Cupredoxin"/>
</dbReference>
<accession>A0A1W1W749</accession>
<evidence type="ECO:0000256" key="2">
    <source>
        <dbReference type="SAM" id="MobiDB-lite"/>
    </source>
</evidence>
<organism evidence="3 4">
    <name type="scientific">Sulfobacillus thermosulfidooxidans (strain DSM 9293 / VKM B-1269 / AT-1)</name>
    <dbReference type="NCBI Taxonomy" id="929705"/>
    <lineage>
        <taxon>Bacteria</taxon>
        <taxon>Bacillati</taxon>
        <taxon>Bacillota</taxon>
        <taxon>Clostridia</taxon>
        <taxon>Eubacteriales</taxon>
        <taxon>Clostridiales Family XVII. Incertae Sedis</taxon>
        <taxon>Sulfobacillus</taxon>
    </lineage>
</organism>
<dbReference type="GO" id="GO:0046872">
    <property type="term" value="F:metal ion binding"/>
    <property type="evidence" value="ECO:0007669"/>
    <property type="project" value="UniProtKB-KW"/>
</dbReference>
<evidence type="ECO:0008006" key="5">
    <source>
        <dbReference type="Google" id="ProtNLM"/>
    </source>
</evidence>
<dbReference type="SUPFAM" id="SSF49503">
    <property type="entry name" value="Cupredoxins"/>
    <property type="match status" value="1"/>
</dbReference>
<sequence>MDNELENRLASDIDHADFATEAPPDASVDRDESRIIFQTKSVNMQVAALSNAFEDARFHIGGLDDPRIITPLGAEVTMTIQNQDELHPHGWKLIKETPPFAHPEIAASAPPAFPGAEITHIAPHHQETIHFTVDQPGVYTYLCPDLSDNDVGLYGIWEVAPGH</sequence>
<evidence type="ECO:0000256" key="1">
    <source>
        <dbReference type="ARBA" id="ARBA00022723"/>
    </source>
</evidence>
<dbReference type="Gene3D" id="2.60.40.420">
    <property type="entry name" value="Cupredoxins - blue copper proteins"/>
    <property type="match status" value="1"/>
</dbReference>
<keyword evidence="1" id="KW-0479">Metal-binding</keyword>
<name>A0A1W1W749_SULTA</name>
<dbReference type="EMBL" id="FWWY01000001">
    <property type="protein sequence ID" value="SMC02117.1"/>
    <property type="molecule type" value="Genomic_DNA"/>
</dbReference>
<evidence type="ECO:0000313" key="3">
    <source>
        <dbReference type="EMBL" id="SMC02117.1"/>
    </source>
</evidence>
<feature type="region of interest" description="Disordered" evidence="2">
    <location>
        <begin position="1"/>
        <end position="29"/>
    </location>
</feature>
<dbReference type="Proteomes" id="UP000192660">
    <property type="component" value="Unassembled WGS sequence"/>
</dbReference>
<dbReference type="InterPro" id="IPR033138">
    <property type="entry name" value="Cu_oxidase_CS"/>
</dbReference>
<reference evidence="4" key="1">
    <citation type="submission" date="2017-04" db="EMBL/GenBank/DDBJ databases">
        <authorList>
            <person name="Varghese N."/>
            <person name="Submissions S."/>
        </authorList>
    </citation>
    <scope>NUCLEOTIDE SEQUENCE [LARGE SCALE GENOMIC DNA]</scope>
    <source>
        <strain evidence="4">DSM 9293</strain>
    </source>
</reference>
<feature type="compositionally biased region" description="Basic and acidic residues" evidence="2">
    <location>
        <begin position="1"/>
        <end position="18"/>
    </location>
</feature>
<gene>
    <name evidence="3" type="ORF">SAMN00768000_0334</name>
</gene>